<proteinExistence type="predicted"/>
<evidence type="ECO:0000313" key="2">
    <source>
        <dbReference type="Proteomes" id="UP000717585"/>
    </source>
</evidence>
<name>A0A8J6AYJ9_9EUKA</name>
<dbReference type="Proteomes" id="UP000717585">
    <property type="component" value="Unassembled WGS sequence"/>
</dbReference>
<comment type="caution">
    <text evidence="1">The sequence shown here is derived from an EMBL/GenBank/DDBJ whole genome shotgun (WGS) entry which is preliminary data.</text>
</comment>
<reference evidence="1" key="1">
    <citation type="submission" date="2021-05" db="EMBL/GenBank/DDBJ databases">
        <title>A free-living protist that lacks canonical eukaryotic 1 DNA replication and segregation systems.</title>
        <authorList>
            <person name="Salas-Leiva D.E."/>
            <person name="Tromer E.C."/>
            <person name="Curtis B.A."/>
            <person name="Jerlstrom-Hultqvist J."/>
            <person name="Kolisko M."/>
            <person name="Yi Z."/>
            <person name="Salas-Leiva J.S."/>
            <person name="Gallot-Lavallee L."/>
            <person name="Kops G.J.P.L."/>
            <person name="Archibald J.M."/>
            <person name="Simpson A.G.B."/>
            <person name="Roger A.J."/>
        </authorList>
    </citation>
    <scope>NUCLEOTIDE SEQUENCE</scope>
    <source>
        <strain evidence="1">BICM</strain>
    </source>
</reference>
<sequence>MDNRRYACLGISAVVQANPRLWIRAVYGFSASMLQPCLTIGIHVYCGKNSFTQGEDNVRQGQRRSVIGMSAWYVEEQGHLETVNRPVETIARLASKRYTTASPALQGSVLDLRHLRRTGMIQSNGVVFFMAANCA</sequence>
<evidence type="ECO:0000313" key="1">
    <source>
        <dbReference type="EMBL" id="KAG9395570.1"/>
    </source>
</evidence>
<protein>
    <submittedName>
        <fullName evidence="1">Uncharacterized protein</fullName>
    </submittedName>
</protein>
<gene>
    <name evidence="1" type="ORF">J8273_3152</name>
</gene>
<dbReference type="EMBL" id="JAHDYR010000011">
    <property type="protein sequence ID" value="KAG9395570.1"/>
    <property type="molecule type" value="Genomic_DNA"/>
</dbReference>
<accession>A0A8J6AYJ9</accession>
<organism evidence="1 2">
    <name type="scientific">Carpediemonas membranifera</name>
    <dbReference type="NCBI Taxonomy" id="201153"/>
    <lineage>
        <taxon>Eukaryota</taxon>
        <taxon>Metamonada</taxon>
        <taxon>Carpediemonas-like organisms</taxon>
        <taxon>Carpediemonas</taxon>
    </lineage>
</organism>
<dbReference type="AlphaFoldDB" id="A0A8J6AYJ9"/>
<dbReference type="OrthoDB" id="445936at2759"/>
<keyword evidence="2" id="KW-1185">Reference proteome</keyword>